<evidence type="ECO:0000313" key="2">
    <source>
        <dbReference type="EMBL" id="SIT51725.1"/>
    </source>
</evidence>
<evidence type="ECO:0000256" key="1">
    <source>
        <dbReference type="SAM" id="SignalP"/>
    </source>
</evidence>
<accession>A0A1N7SW68</accession>
<proteinExistence type="predicted"/>
<keyword evidence="3" id="KW-1185">Reference proteome</keyword>
<sequence>MTKTIRYGLFFLAMGSPAFAGARYVEVWNPPEAHSAMQSRQSIYKTPKHRRAGVRIAHHGLRHRVVAAAPGPKASVTAVEHRAHEPRYEEIPRQMTPEGNVLRVDGRRARAEVER</sequence>
<feature type="signal peptide" evidence="1">
    <location>
        <begin position="1"/>
        <end position="20"/>
    </location>
</feature>
<organism evidence="2 3">
    <name type="scientific">Paraburkholderia piptadeniae</name>
    <dbReference type="NCBI Taxonomy" id="1701573"/>
    <lineage>
        <taxon>Bacteria</taxon>
        <taxon>Pseudomonadati</taxon>
        <taxon>Pseudomonadota</taxon>
        <taxon>Betaproteobacteria</taxon>
        <taxon>Burkholderiales</taxon>
        <taxon>Burkholderiaceae</taxon>
        <taxon>Paraburkholderia</taxon>
    </lineage>
</organism>
<dbReference type="RefSeq" id="WP_227747147.1">
    <property type="nucleotide sequence ID" value="NZ_CYGY02000134.1"/>
</dbReference>
<feature type="chain" id="PRO_5012162032" evidence="1">
    <location>
        <begin position="21"/>
        <end position="115"/>
    </location>
</feature>
<dbReference type="Proteomes" id="UP000195569">
    <property type="component" value="Unassembled WGS sequence"/>
</dbReference>
<keyword evidence="1" id="KW-0732">Signal</keyword>
<name>A0A1N7SW68_9BURK</name>
<dbReference type="EMBL" id="CYGY02000134">
    <property type="protein sequence ID" value="SIT51725.1"/>
    <property type="molecule type" value="Genomic_DNA"/>
</dbReference>
<evidence type="ECO:0000313" key="3">
    <source>
        <dbReference type="Proteomes" id="UP000195569"/>
    </source>
</evidence>
<comment type="caution">
    <text evidence="2">The sequence shown here is derived from an EMBL/GenBank/DDBJ whole genome shotgun (WGS) entry which is preliminary data.</text>
</comment>
<dbReference type="AlphaFoldDB" id="A0A1N7SW68"/>
<protein>
    <submittedName>
        <fullName evidence="2">Uncharacterized protein</fullName>
    </submittedName>
</protein>
<gene>
    <name evidence="2" type="ORF">BN2476_1340013</name>
</gene>
<reference evidence="2" key="1">
    <citation type="submission" date="2016-12" db="EMBL/GenBank/DDBJ databases">
        <authorList>
            <person name="Moulin L."/>
        </authorList>
    </citation>
    <scope>NUCLEOTIDE SEQUENCE [LARGE SCALE GENOMIC DNA]</scope>
    <source>
        <strain evidence="2">STM 7183</strain>
    </source>
</reference>